<comment type="caution">
    <text evidence="8">The sequence shown here is derived from an EMBL/GenBank/DDBJ whole genome shotgun (WGS) entry which is preliminary data.</text>
</comment>
<evidence type="ECO:0000256" key="2">
    <source>
        <dbReference type="ARBA" id="ARBA00009853"/>
    </source>
</evidence>
<feature type="transmembrane region" description="Helical" evidence="6">
    <location>
        <begin position="213"/>
        <end position="236"/>
    </location>
</feature>
<name>A0ABS6XL96_9SPHN</name>
<evidence type="ECO:0000313" key="9">
    <source>
        <dbReference type="Proteomes" id="UP001197214"/>
    </source>
</evidence>
<dbReference type="PANTHER" id="PTHR22911:SF6">
    <property type="entry name" value="SOLUTE CARRIER FAMILY 35 MEMBER G1"/>
    <property type="match status" value="1"/>
</dbReference>
<proteinExistence type="inferred from homology"/>
<evidence type="ECO:0000256" key="3">
    <source>
        <dbReference type="ARBA" id="ARBA00022692"/>
    </source>
</evidence>
<feature type="transmembrane region" description="Helical" evidence="6">
    <location>
        <begin position="243"/>
        <end position="264"/>
    </location>
</feature>
<dbReference type="InterPro" id="IPR000620">
    <property type="entry name" value="EamA_dom"/>
</dbReference>
<dbReference type="Proteomes" id="UP001197214">
    <property type="component" value="Unassembled WGS sequence"/>
</dbReference>
<evidence type="ECO:0000259" key="7">
    <source>
        <dbReference type="Pfam" id="PF00892"/>
    </source>
</evidence>
<dbReference type="Pfam" id="PF00892">
    <property type="entry name" value="EamA"/>
    <property type="match status" value="2"/>
</dbReference>
<feature type="transmembrane region" description="Helical" evidence="6">
    <location>
        <begin position="132"/>
        <end position="149"/>
    </location>
</feature>
<feature type="transmembrane region" description="Helical" evidence="6">
    <location>
        <begin position="107"/>
        <end position="123"/>
    </location>
</feature>
<keyword evidence="9" id="KW-1185">Reference proteome</keyword>
<accession>A0ABS6XL96</accession>
<evidence type="ECO:0000256" key="4">
    <source>
        <dbReference type="ARBA" id="ARBA00022989"/>
    </source>
</evidence>
<comment type="subcellular location">
    <subcellularLocation>
        <location evidence="1">Membrane</location>
        <topology evidence="1">Multi-pass membrane protein</topology>
    </subcellularLocation>
</comment>
<evidence type="ECO:0000256" key="6">
    <source>
        <dbReference type="SAM" id="Phobius"/>
    </source>
</evidence>
<reference evidence="8 9" key="1">
    <citation type="submission" date="2021-07" db="EMBL/GenBank/DDBJ databases">
        <title>Stakelama flava sp. nov., a novel endophytic bacterium isolated from branch of Kandelia candel.</title>
        <authorList>
            <person name="Tuo L."/>
        </authorList>
    </citation>
    <scope>NUCLEOTIDE SEQUENCE [LARGE SCALE GENOMIC DNA]</scope>
    <source>
        <strain evidence="8 9">CBK3Z-3</strain>
    </source>
</reference>
<feature type="transmembrane region" description="Helical" evidence="6">
    <location>
        <begin position="47"/>
        <end position="70"/>
    </location>
</feature>
<feature type="domain" description="EamA" evidence="7">
    <location>
        <begin position="13"/>
        <end position="146"/>
    </location>
</feature>
<protein>
    <submittedName>
        <fullName evidence="8">DMT family transporter</fullName>
    </submittedName>
</protein>
<dbReference type="EMBL" id="JAHWZX010000007">
    <property type="protein sequence ID" value="MBW4330982.1"/>
    <property type="molecule type" value="Genomic_DNA"/>
</dbReference>
<feature type="transmembrane region" description="Helical" evidence="6">
    <location>
        <begin position="155"/>
        <end position="175"/>
    </location>
</feature>
<keyword evidence="5 6" id="KW-0472">Membrane</keyword>
<dbReference type="PANTHER" id="PTHR22911">
    <property type="entry name" value="ACYL-MALONYL CONDENSING ENZYME-RELATED"/>
    <property type="match status" value="1"/>
</dbReference>
<keyword evidence="3 6" id="KW-0812">Transmembrane</keyword>
<feature type="transmembrane region" description="Helical" evidence="6">
    <location>
        <begin position="270"/>
        <end position="287"/>
    </location>
</feature>
<sequence length="301" mass="32145">MASEADNPERVLSGIGLRLFAILCLASMAALIKLVEARGANLIETIFFRQTCAVPLVLVFMAAGPGLGAVRTLRPWSHVTRTVVGLTGMFANFGAITLLPLAEAQTLAFTAPIFATILGALILREPTGWHRWGAVLIGFAGVIVVARPGSGDIPLAGALVGLAAAFLVAMISILLRQIGRTEGAYTTVFWFSALSVPPLGIAYFWHIQSHDPVTWAMLVGIGLIGGAGQLALTAALRMAPVSVVVPMDYSGLIWATIYGYLLFGMWPNDATWIGAPVIIGSGLYIVWREQRLKRRHLTRSA</sequence>
<feature type="transmembrane region" description="Helical" evidence="6">
    <location>
        <begin position="82"/>
        <end position="101"/>
    </location>
</feature>
<evidence type="ECO:0000256" key="5">
    <source>
        <dbReference type="ARBA" id="ARBA00023136"/>
    </source>
</evidence>
<feature type="domain" description="EamA" evidence="7">
    <location>
        <begin position="156"/>
        <end position="285"/>
    </location>
</feature>
<evidence type="ECO:0000256" key="1">
    <source>
        <dbReference type="ARBA" id="ARBA00004141"/>
    </source>
</evidence>
<keyword evidence="4 6" id="KW-1133">Transmembrane helix</keyword>
<dbReference type="RefSeq" id="WP_219238105.1">
    <property type="nucleotide sequence ID" value="NZ_JAHWZX010000007.1"/>
</dbReference>
<gene>
    <name evidence="8" type="ORF">KY084_08860</name>
</gene>
<feature type="transmembrane region" description="Helical" evidence="6">
    <location>
        <begin position="187"/>
        <end position="207"/>
    </location>
</feature>
<comment type="similarity">
    <text evidence="2">Belongs to the drug/metabolite transporter (DMT) superfamily. 10 TMS drug/metabolite exporter (DME) (TC 2.A.7.3) family.</text>
</comment>
<feature type="transmembrane region" description="Helical" evidence="6">
    <location>
        <begin position="12"/>
        <end position="35"/>
    </location>
</feature>
<evidence type="ECO:0000313" key="8">
    <source>
        <dbReference type="EMBL" id="MBW4330982.1"/>
    </source>
</evidence>
<organism evidence="8 9">
    <name type="scientific">Stakelama flava</name>
    <dbReference type="NCBI Taxonomy" id="2860338"/>
    <lineage>
        <taxon>Bacteria</taxon>
        <taxon>Pseudomonadati</taxon>
        <taxon>Pseudomonadota</taxon>
        <taxon>Alphaproteobacteria</taxon>
        <taxon>Sphingomonadales</taxon>
        <taxon>Sphingomonadaceae</taxon>
        <taxon>Stakelama</taxon>
    </lineage>
</organism>